<evidence type="ECO:0000313" key="2">
    <source>
        <dbReference type="EMBL" id="AMX01801.1"/>
    </source>
</evidence>
<keyword evidence="3" id="KW-1185">Reference proteome</keyword>
<evidence type="ECO:0000256" key="1">
    <source>
        <dbReference type="SAM" id="MobiDB-lite"/>
    </source>
</evidence>
<dbReference type="STRING" id="252514.A3224_03660"/>
<feature type="region of interest" description="Disordered" evidence="1">
    <location>
        <begin position="36"/>
        <end position="61"/>
    </location>
</feature>
<dbReference type="Proteomes" id="UP000076077">
    <property type="component" value="Chromosome"/>
</dbReference>
<dbReference type="KEGG" id="mthd:A3224_03660"/>
<protein>
    <submittedName>
        <fullName evidence="2">Uncharacterized protein</fullName>
    </submittedName>
</protein>
<proteinExistence type="predicted"/>
<sequence>MDHLSNKLLLAQAKAETARKIHVIAEAECRFSRRSQFPGANQPALRRNPAWRWEQRQRKSV</sequence>
<organism evidence="2 3">
    <name type="scientific">Microbulbifer thermotolerans</name>
    <dbReference type="NCBI Taxonomy" id="252514"/>
    <lineage>
        <taxon>Bacteria</taxon>
        <taxon>Pseudomonadati</taxon>
        <taxon>Pseudomonadota</taxon>
        <taxon>Gammaproteobacteria</taxon>
        <taxon>Cellvibrionales</taxon>
        <taxon>Microbulbiferaceae</taxon>
        <taxon>Microbulbifer</taxon>
    </lineage>
</organism>
<evidence type="ECO:0000313" key="3">
    <source>
        <dbReference type="Proteomes" id="UP000076077"/>
    </source>
</evidence>
<gene>
    <name evidence="2" type="ORF">A3224_03660</name>
</gene>
<name>A0A143HJX0_MICTH</name>
<dbReference type="AlphaFoldDB" id="A0A143HJX0"/>
<accession>A0A143HJX0</accession>
<dbReference type="EMBL" id="CP014864">
    <property type="protein sequence ID" value="AMX01801.1"/>
    <property type="molecule type" value="Genomic_DNA"/>
</dbReference>
<reference evidence="3" key="1">
    <citation type="submission" date="2016-03" db="EMBL/GenBank/DDBJ databases">
        <authorList>
            <person name="Lee Y.-S."/>
            <person name="Choi Y.-L."/>
        </authorList>
    </citation>
    <scope>NUCLEOTIDE SEQUENCE [LARGE SCALE GENOMIC DNA]</scope>
    <source>
        <strain evidence="3">DAU221</strain>
    </source>
</reference>